<reference evidence="7 8" key="1">
    <citation type="submission" date="2009-06" db="EMBL/GenBank/DDBJ databases">
        <title>The Genome Sequence of Lactobacillus coleohominis strain 101-4-CHN.</title>
        <authorList>
            <consortium name="The Broad Institute Genome Sequencing Platform"/>
            <person name="Ward D."/>
            <person name="Young S.K."/>
            <person name="Zeng Q."/>
            <person name="Koehrsen M."/>
            <person name="Alvarado L."/>
            <person name="Berlin A."/>
            <person name="Borenstein D."/>
            <person name="Chen Z."/>
            <person name="Engels R."/>
            <person name="Freedman E."/>
            <person name="Gellesch M."/>
            <person name="Goldberg J."/>
            <person name="Griggs A."/>
            <person name="Gujja S."/>
            <person name="Heiman D."/>
            <person name="Hepburn T."/>
            <person name="Howarth C."/>
            <person name="Jen D."/>
            <person name="Larson L."/>
            <person name="Lewis B."/>
            <person name="Mehta T."/>
            <person name="Park D."/>
            <person name="Pearson M."/>
            <person name="Roberts A."/>
            <person name="Saif S."/>
            <person name="Shea T."/>
            <person name="Shenoy N."/>
            <person name="Sisk P."/>
            <person name="Stolte C."/>
            <person name="Sykes S."/>
            <person name="Walk T."/>
            <person name="White J."/>
            <person name="Yandava C."/>
            <person name="Liu Y."/>
            <person name="Xu Q."/>
            <person name="Lander E."/>
            <person name="Nusbaum C."/>
            <person name="Galagan J."/>
            <person name="Birren B."/>
        </authorList>
    </citation>
    <scope>NUCLEOTIDE SEQUENCE [LARGE SCALE GENOMIC DNA]</scope>
    <source>
        <strain evidence="7 8">101-4-CHN</strain>
    </source>
</reference>
<organism evidence="7 8">
    <name type="scientific">Limosilactobacillus coleohominis 101-4-CHN</name>
    <dbReference type="NCBI Taxonomy" id="575594"/>
    <lineage>
        <taxon>Bacteria</taxon>
        <taxon>Bacillati</taxon>
        <taxon>Bacillota</taxon>
        <taxon>Bacilli</taxon>
        <taxon>Lactobacillales</taxon>
        <taxon>Lactobacillaceae</taxon>
        <taxon>Limosilactobacillus</taxon>
    </lineage>
</organism>
<dbReference type="Gene3D" id="3.40.640.10">
    <property type="entry name" value="Type I PLP-dependent aspartate aminotransferase-like (Major domain)"/>
    <property type="match status" value="1"/>
</dbReference>
<evidence type="ECO:0000256" key="4">
    <source>
        <dbReference type="ARBA" id="ARBA00022898"/>
    </source>
</evidence>
<dbReference type="GO" id="GO:0008483">
    <property type="term" value="F:transaminase activity"/>
    <property type="evidence" value="ECO:0007669"/>
    <property type="project" value="UniProtKB-KW"/>
</dbReference>
<evidence type="ECO:0000313" key="8">
    <source>
        <dbReference type="Proteomes" id="UP000003987"/>
    </source>
</evidence>
<dbReference type="HOGENOM" id="CLU_017584_0_6_9"/>
<feature type="domain" description="Aminotransferase class I/classII large" evidence="6">
    <location>
        <begin position="49"/>
        <end position="214"/>
    </location>
</feature>
<keyword evidence="5" id="KW-1133">Transmembrane helix</keyword>
<dbReference type="EMBL" id="GG698802">
    <property type="protein sequence ID" value="EEU30887.1"/>
    <property type="molecule type" value="Genomic_DNA"/>
</dbReference>
<dbReference type="OrthoDB" id="9802328at2"/>
<dbReference type="CDD" id="cd00609">
    <property type="entry name" value="AAT_like"/>
    <property type="match status" value="1"/>
</dbReference>
<accession>C7XUC6</accession>
<dbReference type="InterPro" id="IPR004839">
    <property type="entry name" value="Aminotransferase_I/II_large"/>
</dbReference>
<evidence type="ECO:0000259" key="6">
    <source>
        <dbReference type="Pfam" id="PF00155"/>
    </source>
</evidence>
<evidence type="ECO:0000256" key="1">
    <source>
        <dbReference type="ARBA" id="ARBA00001933"/>
    </source>
</evidence>
<dbReference type="GO" id="GO:1901605">
    <property type="term" value="P:alpha-amino acid metabolic process"/>
    <property type="evidence" value="ECO:0007669"/>
    <property type="project" value="TreeGrafter"/>
</dbReference>
<keyword evidence="8" id="KW-1185">Reference proteome</keyword>
<evidence type="ECO:0000256" key="3">
    <source>
        <dbReference type="ARBA" id="ARBA00022679"/>
    </source>
</evidence>
<dbReference type="PANTHER" id="PTHR42790:SF19">
    <property type="entry name" value="KYNURENINE_ALPHA-AMINOADIPATE AMINOTRANSFERASE, MITOCHONDRIAL"/>
    <property type="match status" value="1"/>
</dbReference>
<keyword evidence="3 7" id="KW-0808">Transferase</keyword>
<sequence>MEYNYSKAVPQGGVDTVGEILKVAASPNVISFAGGLPAPELFPTSELQQATDQVYRTSAESALQYSNSNGFRRLREILAQRMARRGVSCDADNIAITTGSQQSIDLISKMFINRGDTILVEKPTYMSALDVFNTYGANIVGVEMDDDGLRMDALEQALKDHPEAKFLYTVPTFQNPTGRTLPVDRRQRMVELARQYDIVIIEDDPYGQLRFAGNPVPAGTPAPLIALVGTNGNWGVFVLSIVLIAIDVMIYVPFVRIAEEIMVKAGVDHEK</sequence>
<dbReference type="Proteomes" id="UP000003987">
    <property type="component" value="Unassembled WGS sequence"/>
</dbReference>
<proteinExistence type="predicted"/>
<feature type="transmembrane region" description="Helical" evidence="5">
    <location>
        <begin position="234"/>
        <end position="254"/>
    </location>
</feature>
<evidence type="ECO:0000256" key="5">
    <source>
        <dbReference type="SAM" id="Phobius"/>
    </source>
</evidence>
<dbReference type="RefSeq" id="WP_006916039.1">
    <property type="nucleotide sequence ID" value="NZ_GG698802.1"/>
</dbReference>
<dbReference type="InterPro" id="IPR050859">
    <property type="entry name" value="Class-I_PLP-dep_aminotransf"/>
</dbReference>
<dbReference type="InterPro" id="IPR015424">
    <property type="entry name" value="PyrdxlP-dep_Trfase"/>
</dbReference>
<dbReference type="Pfam" id="PF00155">
    <property type="entry name" value="Aminotran_1_2"/>
    <property type="match status" value="1"/>
</dbReference>
<protein>
    <submittedName>
        <fullName evidence="7">Aminotransferase, class I/II family protein</fullName>
    </submittedName>
</protein>
<keyword evidence="5" id="KW-0812">Transmembrane</keyword>
<dbReference type="AlphaFoldDB" id="C7XUC6"/>
<name>C7XUC6_9LACO</name>
<dbReference type="PANTHER" id="PTHR42790">
    <property type="entry name" value="AMINOTRANSFERASE"/>
    <property type="match status" value="1"/>
</dbReference>
<evidence type="ECO:0000313" key="7">
    <source>
        <dbReference type="EMBL" id="EEU30887.1"/>
    </source>
</evidence>
<keyword evidence="2 7" id="KW-0032">Aminotransferase</keyword>
<dbReference type="STRING" id="575594.HMPREF0501_00292"/>
<keyword evidence="4" id="KW-0663">Pyridoxal phosphate</keyword>
<dbReference type="SUPFAM" id="SSF53383">
    <property type="entry name" value="PLP-dependent transferases"/>
    <property type="match status" value="1"/>
</dbReference>
<dbReference type="GO" id="GO:0030170">
    <property type="term" value="F:pyridoxal phosphate binding"/>
    <property type="evidence" value="ECO:0007669"/>
    <property type="project" value="InterPro"/>
</dbReference>
<keyword evidence="5" id="KW-0472">Membrane</keyword>
<gene>
    <name evidence="7" type="ORF">HMPREF0501_00292</name>
</gene>
<dbReference type="eggNOG" id="COG1167">
    <property type="taxonomic scope" value="Bacteria"/>
</dbReference>
<evidence type="ECO:0000256" key="2">
    <source>
        <dbReference type="ARBA" id="ARBA00022576"/>
    </source>
</evidence>
<comment type="cofactor">
    <cofactor evidence="1">
        <name>pyridoxal 5'-phosphate</name>
        <dbReference type="ChEBI" id="CHEBI:597326"/>
    </cofactor>
</comment>
<dbReference type="InterPro" id="IPR015421">
    <property type="entry name" value="PyrdxlP-dep_Trfase_major"/>
</dbReference>